<dbReference type="RefSeq" id="WP_291797051.1">
    <property type="nucleotide sequence ID" value="NZ_BAAAPZ010000004.1"/>
</dbReference>
<keyword evidence="2" id="KW-1133">Transmembrane helix</keyword>
<proteinExistence type="predicted"/>
<accession>A0ABN2WJH1</accession>
<evidence type="ECO:0000313" key="4">
    <source>
        <dbReference type="Proteomes" id="UP001500984"/>
    </source>
</evidence>
<protein>
    <recommendedName>
        <fullName evidence="5">DUF3311 domain-containing protein</fullName>
    </recommendedName>
</protein>
<organism evidence="3 4">
    <name type="scientific">Brevibacterium salitolerans</name>
    <dbReference type="NCBI Taxonomy" id="1403566"/>
    <lineage>
        <taxon>Bacteria</taxon>
        <taxon>Bacillati</taxon>
        <taxon>Actinomycetota</taxon>
        <taxon>Actinomycetes</taxon>
        <taxon>Micrococcales</taxon>
        <taxon>Brevibacteriaceae</taxon>
        <taxon>Brevibacterium</taxon>
    </lineage>
</organism>
<gene>
    <name evidence="3" type="ORF">GCM10009823_12320</name>
</gene>
<feature type="region of interest" description="Disordered" evidence="1">
    <location>
        <begin position="71"/>
        <end position="101"/>
    </location>
</feature>
<keyword evidence="4" id="KW-1185">Reference proteome</keyword>
<dbReference type="Proteomes" id="UP001500984">
    <property type="component" value="Unassembled WGS sequence"/>
</dbReference>
<feature type="transmembrane region" description="Helical" evidence="2">
    <location>
        <begin position="12"/>
        <end position="35"/>
    </location>
</feature>
<evidence type="ECO:0008006" key="5">
    <source>
        <dbReference type="Google" id="ProtNLM"/>
    </source>
</evidence>
<evidence type="ECO:0000313" key="3">
    <source>
        <dbReference type="EMBL" id="GAA2093774.1"/>
    </source>
</evidence>
<reference evidence="3 4" key="1">
    <citation type="journal article" date="2019" name="Int. J. Syst. Evol. Microbiol.">
        <title>The Global Catalogue of Microorganisms (GCM) 10K type strain sequencing project: providing services to taxonomists for standard genome sequencing and annotation.</title>
        <authorList>
            <consortium name="The Broad Institute Genomics Platform"/>
            <consortium name="The Broad Institute Genome Sequencing Center for Infectious Disease"/>
            <person name="Wu L."/>
            <person name="Ma J."/>
        </authorList>
    </citation>
    <scope>NUCLEOTIDE SEQUENCE [LARGE SCALE GENOMIC DNA]</scope>
    <source>
        <strain evidence="3 4">JCM 15900</strain>
    </source>
</reference>
<sequence length="101" mass="10984">MQFRTRRPRTARHWLAIAVVVVTMLLGLWPAIVLFDTEQLIFGLPALVTWSVIVTVLTSVAMVVVNGLGVHGTDEVPEPPEPGDDARASEAASGAHRREES</sequence>
<dbReference type="EMBL" id="BAAAPZ010000004">
    <property type="protein sequence ID" value="GAA2093774.1"/>
    <property type="molecule type" value="Genomic_DNA"/>
</dbReference>
<keyword evidence="2" id="KW-0472">Membrane</keyword>
<keyword evidence="2" id="KW-0812">Transmembrane</keyword>
<feature type="transmembrane region" description="Helical" evidence="2">
    <location>
        <begin position="41"/>
        <end position="65"/>
    </location>
</feature>
<name>A0ABN2WJH1_9MICO</name>
<evidence type="ECO:0000256" key="2">
    <source>
        <dbReference type="SAM" id="Phobius"/>
    </source>
</evidence>
<comment type="caution">
    <text evidence="3">The sequence shown here is derived from an EMBL/GenBank/DDBJ whole genome shotgun (WGS) entry which is preliminary data.</text>
</comment>
<evidence type="ECO:0000256" key="1">
    <source>
        <dbReference type="SAM" id="MobiDB-lite"/>
    </source>
</evidence>